<dbReference type="PANTHER" id="PTHR13847">
    <property type="entry name" value="SARCOSINE DEHYDROGENASE-RELATED"/>
    <property type="match status" value="1"/>
</dbReference>
<organism evidence="3 4">
    <name type="scientific">Oceanicola granulosus (strain ATCC BAA-861 / DSM 15982 / KCTC 12143 / HTCC2516)</name>
    <dbReference type="NCBI Taxonomy" id="314256"/>
    <lineage>
        <taxon>Bacteria</taxon>
        <taxon>Pseudomonadati</taxon>
        <taxon>Pseudomonadota</taxon>
        <taxon>Alphaproteobacteria</taxon>
        <taxon>Rhodobacterales</taxon>
        <taxon>Roseobacteraceae</taxon>
        <taxon>Oceanicola</taxon>
    </lineage>
</organism>
<dbReference type="EMBL" id="AAOT01000014">
    <property type="protein sequence ID" value="EAR51262.1"/>
    <property type="molecule type" value="Genomic_DNA"/>
</dbReference>
<evidence type="ECO:0000313" key="3">
    <source>
        <dbReference type="EMBL" id="EAR51262.1"/>
    </source>
</evidence>
<name>Q2CF65_OCEGH</name>
<feature type="domain" description="FAD dependent oxidoreductase" evidence="2">
    <location>
        <begin position="30"/>
        <end position="380"/>
    </location>
</feature>
<dbReference type="Gene3D" id="3.50.50.60">
    <property type="entry name" value="FAD/NAD(P)-binding domain"/>
    <property type="match status" value="1"/>
</dbReference>
<dbReference type="Pfam" id="PF01266">
    <property type="entry name" value="DAO"/>
    <property type="match status" value="1"/>
</dbReference>
<keyword evidence="4" id="KW-1185">Reference proteome</keyword>
<dbReference type="PANTHER" id="PTHR13847:SF275">
    <property type="entry name" value="GAMMA-GLUTAMYLPUTRESCINE OXIDOREDUCTASE"/>
    <property type="match status" value="1"/>
</dbReference>
<proteinExistence type="predicted"/>
<comment type="caution">
    <text evidence="3">The sequence shown here is derived from an EMBL/GenBank/DDBJ whole genome shotgun (WGS) entry which is preliminary data.</text>
</comment>
<protein>
    <recommendedName>
        <fullName evidence="2">FAD dependent oxidoreductase domain-containing protein</fullName>
    </recommendedName>
</protein>
<dbReference type="OrthoDB" id="9806601at2"/>
<dbReference type="InterPro" id="IPR036188">
    <property type="entry name" value="FAD/NAD-bd_sf"/>
</dbReference>
<sequence length="428" mass="45215">MQRDANPGLWPISNPHAIRTRPLASDDDVDLAIVGGGITGCVAALEAARRGAKVTLLEADTVAHGGSGRSVGLVNAGLWLPPEAVTARLGEAAGLRLLSCLAEGPSQVFELISREGISCEATRAGTLHLAHSAAGLRELRERHRQGLALGAPLQLLNAEATRRETGSAAFHGALLDPRAGTIQPLAYCMGLAAAAQRAGATIHERSRVGHIDRRDGRWHVAANGRRLRAGALLVATNAYGHGLDGVPAPSHATVAFSQFATPPLPEQLRGEILPTGKGCWDTATVMSSFRTDQSGRLILGGIGDLQGPGRRIHESWARRKLREVYPALADIGFAYRWQGRIAMTADHIPKVVRFGPDACSIFGYSGRGIAPGTLFGTAAVQALLDGDPSAFPIAPQTRYAERFTQTRSAYYEFGASALHAVSSLKLPA</sequence>
<dbReference type="GO" id="GO:0016491">
    <property type="term" value="F:oxidoreductase activity"/>
    <property type="evidence" value="ECO:0007669"/>
    <property type="project" value="UniProtKB-KW"/>
</dbReference>
<dbReference type="eggNOG" id="COG0665">
    <property type="taxonomic scope" value="Bacteria"/>
</dbReference>
<evidence type="ECO:0000259" key="2">
    <source>
        <dbReference type="Pfam" id="PF01266"/>
    </source>
</evidence>
<keyword evidence="1" id="KW-0560">Oxidoreductase</keyword>
<evidence type="ECO:0000313" key="4">
    <source>
        <dbReference type="Proteomes" id="UP000003635"/>
    </source>
</evidence>
<accession>Q2CF65</accession>
<dbReference type="Gene3D" id="3.30.9.10">
    <property type="entry name" value="D-Amino Acid Oxidase, subunit A, domain 2"/>
    <property type="match status" value="1"/>
</dbReference>
<dbReference type="HOGENOM" id="CLU_007884_3_3_5"/>
<dbReference type="InterPro" id="IPR006076">
    <property type="entry name" value="FAD-dep_OxRdtase"/>
</dbReference>
<evidence type="ECO:0000256" key="1">
    <source>
        <dbReference type="ARBA" id="ARBA00023002"/>
    </source>
</evidence>
<dbReference type="STRING" id="314256.OG2516_17575"/>
<dbReference type="RefSeq" id="WP_007256792.1">
    <property type="nucleotide sequence ID" value="NZ_CH724109.1"/>
</dbReference>
<dbReference type="AlphaFoldDB" id="Q2CF65"/>
<dbReference type="SUPFAM" id="SSF51905">
    <property type="entry name" value="FAD/NAD(P)-binding domain"/>
    <property type="match status" value="1"/>
</dbReference>
<gene>
    <name evidence="3" type="ORF">OG2516_17575</name>
</gene>
<dbReference type="GO" id="GO:0005737">
    <property type="term" value="C:cytoplasm"/>
    <property type="evidence" value="ECO:0007669"/>
    <property type="project" value="TreeGrafter"/>
</dbReference>
<dbReference type="SMR" id="Q2CF65"/>
<dbReference type="Proteomes" id="UP000003635">
    <property type="component" value="Unassembled WGS sequence"/>
</dbReference>
<reference evidence="3 4" key="1">
    <citation type="journal article" date="2010" name="J. Bacteriol.">
        <title>Genome sequences of Oceanicola granulosus HTCC2516(T) and Oceanicola batsensis HTCC2597(TDelta).</title>
        <authorList>
            <person name="Thrash J.C."/>
            <person name="Cho J.C."/>
            <person name="Vergin K.L."/>
            <person name="Giovannoni S.J."/>
        </authorList>
    </citation>
    <scope>NUCLEOTIDE SEQUENCE [LARGE SCALE GENOMIC DNA]</scope>
    <source>
        <strain evidence="4">ATCC BAA-861 / DSM 15982 / KCTC 12143 / HTCC2516</strain>
    </source>
</reference>